<keyword evidence="16" id="KW-1185">Reference proteome</keyword>
<dbReference type="Gene3D" id="3.40.250.10">
    <property type="entry name" value="Rhodanese-like domain"/>
    <property type="match status" value="1"/>
</dbReference>
<keyword evidence="4 13" id="KW-0819">tRNA processing</keyword>
<dbReference type="FunFam" id="3.40.50.720:FF:000033">
    <property type="entry name" value="Adenylyltransferase and sulfurtransferase MOCS3"/>
    <property type="match status" value="1"/>
</dbReference>
<dbReference type="GO" id="GO:0070566">
    <property type="term" value="F:adenylyltransferase activity"/>
    <property type="evidence" value="ECO:0007669"/>
    <property type="project" value="InterPro"/>
</dbReference>
<dbReference type="HAMAP" id="MF_03049">
    <property type="entry name" value="MOCS3_Uba4"/>
    <property type="match status" value="1"/>
</dbReference>
<keyword evidence="6 13" id="KW-0479">Metal-binding</keyword>
<dbReference type="GO" id="GO:0005524">
    <property type="term" value="F:ATP binding"/>
    <property type="evidence" value="ECO:0007669"/>
    <property type="project" value="UniProtKB-KW"/>
</dbReference>
<dbReference type="GO" id="GO:0046872">
    <property type="term" value="F:metal ion binding"/>
    <property type="evidence" value="ECO:0007669"/>
    <property type="project" value="UniProtKB-KW"/>
</dbReference>
<dbReference type="Proteomes" id="UP000262825">
    <property type="component" value="Unassembled WGS sequence"/>
</dbReference>
<dbReference type="SUPFAM" id="SSF69572">
    <property type="entry name" value="Activating enzymes of the ubiquitin-like proteins"/>
    <property type="match status" value="1"/>
</dbReference>
<dbReference type="InterPro" id="IPR001763">
    <property type="entry name" value="Rhodanese-like_dom"/>
</dbReference>
<evidence type="ECO:0000256" key="5">
    <source>
        <dbReference type="ARBA" id="ARBA00022695"/>
    </source>
</evidence>
<keyword evidence="2 13" id="KW-0963">Cytoplasm</keyword>
<feature type="active site" description="Glycyl thioester intermediate; for adenylyltransferase activity" evidence="13">
    <location>
        <position position="224"/>
    </location>
</feature>
<evidence type="ECO:0000313" key="15">
    <source>
        <dbReference type="EMBL" id="SSD60558.1"/>
    </source>
</evidence>
<evidence type="ECO:0000256" key="7">
    <source>
        <dbReference type="ARBA" id="ARBA00022741"/>
    </source>
</evidence>
<dbReference type="PROSITE" id="PS50206">
    <property type="entry name" value="RHODANESE_3"/>
    <property type="match status" value="1"/>
</dbReference>
<evidence type="ECO:0000256" key="6">
    <source>
        <dbReference type="ARBA" id="ARBA00022723"/>
    </source>
</evidence>
<feature type="binding site" evidence="13">
    <location>
        <position position="210"/>
    </location>
    <ligand>
        <name>Zn(2+)</name>
        <dbReference type="ChEBI" id="CHEBI:29105"/>
    </ligand>
</feature>
<evidence type="ECO:0000256" key="9">
    <source>
        <dbReference type="ARBA" id="ARBA00022833"/>
    </source>
</evidence>
<keyword evidence="10 13" id="KW-0067">ATP-binding</keyword>
<evidence type="ECO:0000313" key="16">
    <source>
        <dbReference type="Proteomes" id="UP000262825"/>
    </source>
</evidence>
<dbReference type="Gene3D" id="3.40.50.720">
    <property type="entry name" value="NAD(P)-binding Rossmann-like Domain"/>
    <property type="match status" value="1"/>
</dbReference>
<evidence type="ECO:0000256" key="2">
    <source>
        <dbReference type="ARBA" id="ARBA00022490"/>
    </source>
</evidence>
<gene>
    <name evidence="13" type="primary">UBA4</name>
    <name evidence="15" type="ORF">SCODWIG_02319</name>
</gene>
<dbReference type="AlphaFoldDB" id="A0A376B7B3"/>
<dbReference type="GO" id="GO:0005829">
    <property type="term" value="C:cytosol"/>
    <property type="evidence" value="ECO:0007669"/>
    <property type="project" value="UniProtKB-SubCell"/>
</dbReference>
<dbReference type="InterPro" id="IPR028885">
    <property type="entry name" value="MOCS3/Uba4"/>
</dbReference>
<dbReference type="EMBL" id="UFAJ01000387">
    <property type="protein sequence ID" value="SSD60558.1"/>
    <property type="molecule type" value="Genomic_DNA"/>
</dbReference>
<dbReference type="GO" id="GO:0004792">
    <property type="term" value="F:thiosulfate-cyanide sulfurtransferase activity"/>
    <property type="evidence" value="ECO:0007669"/>
    <property type="project" value="TreeGrafter"/>
</dbReference>
<feature type="binding site" evidence="13">
    <location>
        <position position="121"/>
    </location>
    <ligand>
        <name>ATP</name>
        <dbReference type="ChEBI" id="CHEBI:30616"/>
    </ligand>
</feature>
<dbReference type="PANTHER" id="PTHR10953:SF102">
    <property type="entry name" value="ADENYLYLTRANSFERASE AND SULFURTRANSFERASE MOCS3"/>
    <property type="match status" value="1"/>
</dbReference>
<organism evidence="15 16">
    <name type="scientific">Saccharomycodes ludwigii</name>
    <dbReference type="NCBI Taxonomy" id="36035"/>
    <lineage>
        <taxon>Eukaryota</taxon>
        <taxon>Fungi</taxon>
        <taxon>Dikarya</taxon>
        <taxon>Ascomycota</taxon>
        <taxon>Saccharomycotina</taxon>
        <taxon>Saccharomycetes</taxon>
        <taxon>Saccharomycodales</taxon>
        <taxon>Saccharomycodaceae</taxon>
        <taxon>Saccharomycodes</taxon>
    </lineage>
</organism>
<evidence type="ECO:0000256" key="13">
    <source>
        <dbReference type="HAMAP-Rule" id="MF_03049"/>
    </source>
</evidence>
<keyword evidence="9 13" id="KW-0862">Zinc</keyword>
<proteinExistence type="inferred from homology"/>
<evidence type="ECO:0000256" key="8">
    <source>
        <dbReference type="ARBA" id="ARBA00022786"/>
    </source>
</evidence>
<keyword evidence="3 13" id="KW-0808">Transferase</keyword>
<dbReference type="InterPro" id="IPR000594">
    <property type="entry name" value="ThiF_NAD_FAD-bd"/>
</dbReference>
<dbReference type="Pfam" id="PF00899">
    <property type="entry name" value="ThiF"/>
    <property type="match status" value="1"/>
</dbReference>
<dbReference type="GO" id="GO:0032447">
    <property type="term" value="P:protein urmylation"/>
    <property type="evidence" value="ECO:0007669"/>
    <property type="project" value="TreeGrafter"/>
</dbReference>
<reference evidence="16" key="1">
    <citation type="submission" date="2018-06" db="EMBL/GenBank/DDBJ databases">
        <authorList>
            <person name="Guldener U."/>
        </authorList>
    </citation>
    <scope>NUCLEOTIDE SEQUENCE [LARGE SCALE GENOMIC DNA]</scope>
    <source>
        <strain evidence="16">UTAD17</strain>
    </source>
</reference>
<feature type="binding site" evidence="13">
    <location>
        <position position="207"/>
    </location>
    <ligand>
        <name>Zn(2+)</name>
        <dbReference type="ChEBI" id="CHEBI:29105"/>
    </ligand>
</feature>
<protein>
    <recommendedName>
        <fullName evidence="12">Needs CLA4 to survive protein 3</fullName>
    </recommendedName>
</protein>
<accession>A0A376B7B3</accession>
<comment type="subcellular location">
    <subcellularLocation>
        <location evidence="1">Cytoplasm</location>
        <location evidence="1">Cytosol</location>
    </subcellularLocation>
</comment>
<feature type="binding site" evidence="13">
    <location>
        <position position="285"/>
    </location>
    <ligand>
        <name>Zn(2+)</name>
        <dbReference type="ChEBI" id="CHEBI:29105"/>
    </ligand>
</feature>
<evidence type="ECO:0000259" key="14">
    <source>
        <dbReference type="PROSITE" id="PS50206"/>
    </source>
</evidence>
<keyword evidence="11 13" id="KW-0511">Multifunctional enzyme</keyword>
<dbReference type="VEuPathDB" id="FungiDB:SCODWIG_02319"/>
<dbReference type="InterPro" id="IPR035985">
    <property type="entry name" value="Ubiquitin-activating_enz"/>
</dbReference>
<comment type="similarity">
    <text evidence="13">In the N-terminal section; belongs to the HesA/MoeB/ThiF family. UBA4 subfamily.</text>
</comment>
<feature type="binding site" evidence="13">
    <location>
        <begin position="165"/>
        <end position="166"/>
    </location>
    <ligand>
        <name>ATP</name>
        <dbReference type="ChEBI" id="CHEBI:30616"/>
    </ligand>
</feature>
<comment type="cofactor">
    <cofactor evidence="13">
        <name>Zn(2+)</name>
        <dbReference type="ChEBI" id="CHEBI:29105"/>
    </cofactor>
    <text evidence="13">Binds 1 zinc ion per subunit.</text>
</comment>
<dbReference type="InterPro" id="IPR036873">
    <property type="entry name" value="Rhodanese-like_dom_sf"/>
</dbReference>
<keyword evidence="8" id="KW-0833">Ubl conjugation pathway</keyword>
<evidence type="ECO:0000256" key="3">
    <source>
        <dbReference type="ARBA" id="ARBA00022679"/>
    </source>
</evidence>
<dbReference type="Pfam" id="PF00581">
    <property type="entry name" value="Rhodanese"/>
    <property type="match status" value="1"/>
</dbReference>
<evidence type="ECO:0000256" key="10">
    <source>
        <dbReference type="ARBA" id="ARBA00022840"/>
    </source>
</evidence>
<evidence type="ECO:0000256" key="12">
    <source>
        <dbReference type="ARBA" id="ARBA00075323"/>
    </source>
</evidence>
<keyword evidence="5 15" id="KW-0548">Nucleotidyltransferase</keyword>
<dbReference type="GO" id="GO:0042292">
    <property type="term" value="F:URM1 activating enzyme activity"/>
    <property type="evidence" value="ECO:0007669"/>
    <property type="project" value="TreeGrafter"/>
</dbReference>
<name>A0A376B7B3_9ASCO</name>
<feature type="binding site" evidence="13">
    <location>
        <position position="76"/>
    </location>
    <ligand>
        <name>ATP</name>
        <dbReference type="ChEBI" id="CHEBI:30616"/>
    </ligand>
</feature>
<sequence>MAVNSDIDELKKEIEKLKLENANLRKNATLSANTHLPMSIAEYSRYGRQMICEESNGIEGQLKLKNSKVLFIGAGGLACPALAYLAGAGIGHIGIVDDDVVENSNLHRQILHDSTKVGMLKCESAKEYITKLNPHINVTTHPVRLDNYNAFNIFKQYDIILDCTDTPITRYLISDVSVNCGKVVVSASGVGTEGQLCILNFADVGPCYRCFYPTPPPPNTVSSCSDGGVIGPCIGLVGVMMAVETMKLILGVYTVENFKPFLLQYCGFPNQTLRSFKMRYRQATCACCGDAAHRKISQENIESGEINYGIFCGSKNYDVCQPSERLNIQDFYNDYYRKDQKANGHLLLDVRPRHHYQISHLPNSYNVTVKELKQMNGDLTLLKREIPEVNKDSEIIVICRRGNDSRLATRLLKDQFEIPNVKDVIGGFFRYIDEIDPQIPKY</sequence>
<feature type="active site" description="Cysteine persulfide intermediate; for sulfurtransferase activity" evidence="13">
    <location>
        <position position="399"/>
    </location>
</feature>
<keyword evidence="7 13" id="KW-0547">Nucleotide-binding</keyword>
<dbReference type="FunFam" id="3.40.250.10:FF:000014">
    <property type="entry name" value="Adenylyltransferase and sulfurtransferase MOCS3"/>
    <property type="match status" value="1"/>
</dbReference>
<feature type="binding site" evidence="13">
    <location>
        <begin position="104"/>
        <end position="108"/>
    </location>
    <ligand>
        <name>ATP</name>
        <dbReference type="ChEBI" id="CHEBI:30616"/>
    </ligand>
</feature>
<evidence type="ECO:0000256" key="11">
    <source>
        <dbReference type="ARBA" id="ARBA00023268"/>
    </source>
</evidence>
<dbReference type="SMART" id="SM00450">
    <property type="entry name" value="RHOD"/>
    <property type="match status" value="1"/>
</dbReference>
<dbReference type="CDD" id="cd00757">
    <property type="entry name" value="ThiF_MoeB_HesA_family"/>
    <property type="match status" value="1"/>
</dbReference>
<dbReference type="InterPro" id="IPR045886">
    <property type="entry name" value="ThiF/MoeB/HesA"/>
</dbReference>
<feature type="domain" description="Rhodanese" evidence="14">
    <location>
        <begin position="341"/>
        <end position="440"/>
    </location>
</feature>
<dbReference type="UniPathway" id="UPA00988"/>
<feature type="binding site" evidence="13">
    <location>
        <position position="97"/>
    </location>
    <ligand>
        <name>ATP</name>
        <dbReference type="ChEBI" id="CHEBI:30616"/>
    </ligand>
</feature>
<evidence type="ECO:0000256" key="1">
    <source>
        <dbReference type="ARBA" id="ARBA00004514"/>
    </source>
</evidence>
<comment type="pathway">
    <text evidence="13">tRNA modification; 5-methoxycarbonylmethyl-2-thiouridine-tRNA biosynthesis.</text>
</comment>
<feature type="binding site" evidence="13">
    <location>
        <position position="288"/>
    </location>
    <ligand>
        <name>Zn(2+)</name>
        <dbReference type="ChEBI" id="CHEBI:29105"/>
    </ligand>
</feature>
<evidence type="ECO:0000256" key="4">
    <source>
        <dbReference type="ARBA" id="ARBA00022694"/>
    </source>
</evidence>
<dbReference type="PANTHER" id="PTHR10953">
    <property type="entry name" value="UBIQUITIN-ACTIVATING ENZYME E1"/>
    <property type="match status" value="1"/>
</dbReference>
<dbReference type="GO" id="GO:0002143">
    <property type="term" value="P:tRNA wobble position uridine thiolation"/>
    <property type="evidence" value="ECO:0007669"/>
    <property type="project" value="InterPro"/>
</dbReference>